<name>A0A8H8S7M3_9HELO</name>
<gene>
    <name evidence="2" type="primary">rds1_2</name>
    <name evidence="2" type="ORF">LOCC1_G001115</name>
</gene>
<dbReference type="OrthoDB" id="1001765at2759"/>
<dbReference type="Pfam" id="PF13668">
    <property type="entry name" value="Ferritin_2"/>
    <property type="match status" value="1"/>
</dbReference>
<feature type="chain" id="PRO_5034690446" evidence="1">
    <location>
        <begin position="20"/>
        <end position="309"/>
    </location>
</feature>
<dbReference type="EMBL" id="QGMI01000041">
    <property type="protein sequence ID" value="TVY48613.1"/>
    <property type="molecule type" value="Genomic_DNA"/>
</dbReference>
<reference evidence="2 3" key="1">
    <citation type="submission" date="2018-05" db="EMBL/GenBank/DDBJ databases">
        <title>Genome sequencing and assembly of the regulated plant pathogen Lachnellula willkommii and related sister species for the development of diagnostic species identification markers.</title>
        <authorList>
            <person name="Giroux E."/>
            <person name="Bilodeau G."/>
        </authorList>
    </citation>
    <scope>NUCLEOTIDE SEQUENCE [LARGE SCALE GENOMIC DNA]</scope>
    <source>
        <strain evidence="2 3">CBS 160.35</strain>
    </source>
</reference>
<dbReference type="Proteomes" id="UP000443090">
    <property type="component" value="Unassembled WGS sequence"/>
</dbReference>
<dbReference type="SUPFAM" id="SSF47240">
    <property type="entry name" value="Ferritin-like"/>
    <property type="match status" value="1"/>
</dbReference>
<sequence>MRFSTISSLALTSIMGVSALALPPMTKRQAMDIDPVILQYALTLEHLENVFYKEALSKWDQQAFIDAGFTADFYDQLKYVAHDEEGHVLYLEAGLTAAGAMPVQACTYKFPMTDPKSFVALASVIEGVGVSAYLGAAADITEKAYLTAAGAILVTESIHQAAERNAIGEIPMANVFGTPMGMNAVYTIASGFIVSCPSTNMALPVMAYPSLTLIGGQPTSIVASVTLEPKTMPTGTFFATWVSGLDIVPVDVTVANGVVTAPVPSQAMGQSYVFLTSDNSGNVTDSNVLAGPTIVEVTPSSPTFNITIQ</sequence>
<dbReference type="PANTHER" id="PTHR31694:SF26">
    <property type="entry name" value="OS05G0151100 PROTEIN"/>
    <property type="match status" value="1"/>
</dbReference>
<dbReference type="InterPro" id="IPR052965">
    <property type="entry name" value="Pigment-catalase-like"/>
</dbReference>
<dbReference type="InterPro" id="IPR012347">
    <property type="entry name" value="Ferritin-like"/>
</dbReference>
<dbReference type="AlphaFoldDB" id="A0A8H8S7M3"/>
<dbReference type="Gene3D" id="1.20.1260.10">
    <property type="match status" value="1"/>
</dbReference>
<protein>
    <submittedName>
        <fullName evidence="2">Protein rds1</fullName>
    </submittedName>
</protein>
<evidence type="ECO:0000313" key="2">
    <source>
        <dbReference type="EMBL" id="TVY48613.1"/>
    </source>
</evidence>
<keyword evidence="3" id="KW-1185">Reference proteome</keyword>
<feature type="signal peptide" evidence="1">
    <location>
        <begin position="1"/>
        <end position="19"/>
    </location>
</feature>
<keyword evidence="1" id="KW-0732">Signal</keyword>
<dbReference type="PANTHER" id="PTHR31694">
    <property type="entry name" value="DESICCATION-LIKE PROTEIN"/>
    <property type="match status" value="1"/>
</dbReference>
<evidence type="ECO:0000313" key="3">
    <source>
        <dbReference type="Proteomes" id="UP000443090"/>
    </source>
</evidence>
<accession>A0A8H8S7M3</accession>
<dbReference type="InterPro" id="IPR009078">
    <property type="entry name" value="Ferritin-like_SF"/>
</dbReference>
<organism evidence="2 3">
    <name type="scientific">Lachnellula occidentalis</name>
    <dbReference type="NCBI Taxonomy" id="215460"/>
    <lineage>
        <taxon>Eukaryota</taxon>
        <taxon>Fungi</taxon>
        <taxon>Dikarya</taxon>
        <taxon>Ascomycota</taxon>
        <taxon>Pezizomycotina</taxon>
        <taxon>Leotiomycetes</taxon>
        <taxon>Helotiales</taxon>
        <taxon>Lachnaceae</taxon>
        <taxon>Lachnellula</taxon>
    </lineage>
</organism>
<evidence type="ECO:0000256" key="1">
    <source>
        <dbReference type="SAM" id="SignalP"/>
    </source>
</evidence>
<proteinExistence type="predicted"/>
<comment type="caution">
    <text evidence="2">The sequence shown here is derived from an EMBL/GenBank/DDBJ whole genome shotgun (WGS) entry which is preliminary data.</text>
</comment>